<evidence type="ECO:0000313" key="2">
    <source>
        <dbReference type="RefSeq" id="XP_065651936.1"/>
    </source>
</evidence>
<sequence>MEREGIERGQSFKISTGGNPLTLTVGTKDNKSSRKFFNQISFQTVMELTSVLESTKNKTKKLISSLRKNLGLSTVVENNVISTMTLLQEEIESKYKIEQENFIWNDEIVTRHVVFIHDTSEFILIKSMVRISINGGQGFFKIIANVFDRTNKNEIYIDSGVKRCFILSIFEDVSKENGN</sequence>
<gene>
    <name evidence="4" type="primary">LOC136079685</name>
    <name evidence="2" type="synonym">LOC136079682</name>
    <name evidence="3" type="synonym">LOC136079683</name>
</gene>
<keyword evidence="1" id="KW-1185">Reference proteome</keyword>
<evidence type="ECO:0000313" key="4">
    <source>
        <dbReference type="RefSeq" id="XP_065651940.1"/>
    </source>
</evidence>
<evidence type="ECO:0000313" key="1">
    <source>
        <dbReference type="Proteomes" id="UP001652625"/>
    </source>
</evidence>
<accession>A0ABM4BS06</accession>
<organism evidence="1 4">
    <name type="scientific">Hydra vulgaris</name>
    <name type="common">Hydra</name>
    <name type="synonym">Hydra attenuata</name>
    <dbReference type="NCBI Taxonomy" id="6087"/>
    <lineage>
        <taxon>Eukaryota</taxon>
        <taxon>Metazoa</taxon>
        <taxon>Cnidaria</taxon>
        <taxon>Hydrozoa</taxon>
        <taxon>Hydroidolina</taxon>
        <taxon>Anthoathecata</taxon>
        <taxon>Aplanulata</taxon>
        <taxon>Hydridae</taxon>
        <taxon>Hydra</taxon>
    </lineage>
</organism>
<protein>
    <submittedName>
        <fullName evidence="2">Uncharacterized protein LOC136079682</fullName>
    </submittedName>
    <submittedName>
        <fullName evidence="3">Uncharacterized protein LOC136079683</fullName>
    </submittedName>
    <submittedName>
        <fullName evidence="4">Uncharacterized protein LOC136079685</fullName>
    </submittedName>
</protein>
<name>A0ABM4BS06_HYDVU</name>
<dbReference type="RefSeq" id="XP_065651937.1">
    <property type="nucleotide sequence ID" value="XM_065795865.1"/>
</dbReference>
<proteinExistence type="predicted"/>
<dbReference type="Proteomes" id="UP001652625">
    <property type="component" value="Chromosome 04"/>
</dbReference>
<dbReference type="GeneID" id="136079685"/>
<dbReference type="RefSeq" id="XP_065651940.1">
    <property type="nucleotide sequence ID" value="XM_065795868.1"/>
</dbReference>
<evidence type="ECO:0000313" key="3">
    <source>
        <dbReference type="RefSeq" id="XP_065651937.1"/>
    </source>
</evidence>
<dbReference type="RefSeq" id="XP_065651936.1">
    <property type="nucleotide sequence ID" value="XM_065795864.1"/>
</dbReference>
<reference evidence="2 3" key="1">
    <citation type="submission" date="2025-05" db="UniProtKB">
        <authorList>
            <consortium name="RefSeq"/>
        </authorList>
    </citation>
    <scope>IDENTIFICATION</scope>
</reference>